<dbReference type="PRINTS" id="PR01041">
    <property type="entry name" value="TRNASYNTHMET"/>
</dbReference>
<dbReference type="PROSITE" id="PS00178">
    <property type="entry name" value="AA_TRNA_LIGASE_I"/>
    <property type="match status" value="1"/>
</dbReference>
<comment type="caution">
    <text evidence="10">Lacks conserved residue(s) required for the propagation of feature annotation.</text>
</comment>
<comment type="catalytic activity">
    <reaction evidence="9 10">
        <text>tRNA(Met) + L-methionine + ATP = L-methionyl-tRNA(Met) + AMP + diphosphate</text>
        <dbReference type="Rhea" id="RHEA:13481"/>
        <dbReference type="Rhea" id="RHEA-COMP:9667"/>
        <dbReference type="Rhea" id="RHEA-COMP:9698"/>
        <dbReference type="ChEBI" id="CHEBI:30616"/>
        <dbReference type="ChEBI" id="CHEBI:33019"/>
        <dbReference type="ChEBI" id="CHEBI:57844"/>
        <dbReference type="ChEBI" id="CHEBI:78442"/>
        <dbReference type="ChEBI" id="CHEBI:78530"/>
        <dbReference type="ChEBI" id="CHEBI:456215"/>
        <dbReference type="EC" id="6.1.1.10"/>
    </reaction>
</comment>
<dbReference type="EC" id="6.1.1.10" evidence="10"/>
<feature type="region of interest" description="Disordered" evidence="11">
    <location>
        <begin position="1"/>
        <end position="22"/>
    </location>
</feature>
<evidence type="ECO:0000259" key="13">
    <source>
        <dbReference type="Pfam" id="PF19303"/>
    </source>
</evidence>
<protein>
    <recommendedName>
        <fullName evidence="10">Methionine--tRNA ligase</fullName>
        <ecNumber evidence="10">6.1.1.10</ecNumber>
    </recommendedName>
    <alternativeName>
        <fullName evidence="10">Methionyl-tRNA synthetase</fullName>
        <shortName evidence="10">MetRS</shortName>
    </alternativeName>
</protein>
<dbReference type="SUPFAM" id="SSF47323">
    <property type="entry name" value="Anticodon-binding domain of a subclass of class I aminoacyl-tRNA synthetases"/>
    <property type="match status" value="1"/>
</dbReference>
<proteinExistence type="inferred from homology"/>
<sequence length="532" mass="59723">MTSEQTADVSAETPEPETVTSARPAFYLTTAISYPNGAPHIGHAYEAIAADVLARFKRLDGYDVRFLTGTDEHGQKMQQTADREGIAPKQLADRNAAAFRSMDDMLQVSYDRFIRTTDADHYEASQEIWRRMEANGDIYLDSYSGWYSVRDEAYYAEDETEVVDGVRLSKGTGTELTWTEESSYFFRLSAYQDRLLALYEDGLVGPQSRSNEVAEFVRGGLRDLSISRTTFDWGVPVPGDPDHVMYVWVDALTNYLTGVGYPDIDGELFQKFWPADVHIIGKDIIRFHSVYWPAFLMSAGLPVPRKVFGHGFLFNQGEKMSKSVGNVIDPQSLVSAYGLDALRFFLMREVPFGQDGSYSHEAIVSRIDSDLSNDLGNLAQRSLSMVAKNLEGRAPQPGELTAEDRQILDDAHALLPQVREAFDALQFHRGLEQIWKVVAQCNRYFSSQEPWVLRKTDPERMATVLWSTLEVVRTVAVLVQPVMPGSAARLLDALGQEAQDREFTALSRELVPGAPLPKPTPVFPRYEEPSKD</sequence>
<dbReference type="InterPro" id="IPR041872">
    <property type="entry name" value="Anticodon_Met"/>
</dbReference>
<dbReference type="HAMAP" id="MF_01228">
    <property type="entry name" value="Met_tRNA_synth_type2"/>
    <property type="match status" value="1"/>
</dbReference>
<keyword evidence="7 10" id="KW-0648">Protein biosynthesis</keyword>
<dbReference type="GO" id="GO:0006431">
    <property type="term" value="P:methionyl-tRNA aminoacylation"/>
    <property type="evidence" value="ECO:0007669"/>
    <property type="project" value="UniProtKB-UniRule"/>
</dbReference>
<keyword evidence="3 10" id="KW-0963">Cytoplasm</keyword>
<dbReference type="GO" id="GO:0004825">
    <property type="term" value="F:methionine-tRNA ligase activity"/>
    <property type="evidence" value="ECO:0007669"/>
    <property type="project" value="UniProtKB-UniRule"/>
</dbReference>
<keyword evidence="6 10" id="KW-0067">ATP-binding</keyword>
<dbReference type="Pfam" id="PF09334">
    <property type="entry name" value="tRNA-synt_1g"/>
    <property type="match status" value="1"/>
</dbReference>
<dbReference type="InterPro" id="IPR023457">
    <property type="entry name" value="Met-tRNA_synth_2"/>
</dbReference>
<evidence type="ECO:0000256" key="4">
    <source>
        <dbReference type="ARBA" id="ARBA00022598"/>
    </source>
</evidence>
<feature type="short sequence motif" description="'HIGH' region" evidence="10">
    <location>
        <begin position="33"/>
        <end position="43"/>
    </location>
</feature>
<dbReference type="Gene3D" id="1.10.730.10">
    <property type="entry name" value="Isoleucyl-tRNA Synthetase, Domain 1"/>
    <property type="match status" value="1"/>
</dbReference>
<comment type="subunit">
    <text evidence="10">Monomer.</text>
</comment>
<keyword evidence="15" id="KW-1185">Reference proteome</keyword>
<dbReference type="InterPro" id="IPR015413">
    <property type="entry name" value="Methionyl/Leucyl_tRNA_Synth"/>
</dbReference>
<comment type="subcellular location">
    <subcellularLocation>
        <location evidence="2 10">Cytoplasm</location>
    </subcellularLocation>
</comment>
<comment type="function">
    <text evidence="1 10">Is required not only for elongation of protein synthesis but also for the initiation of all mRNA translation through initiator tRNA(fMet) aminoacylation.</text>
</comment>
<dbReference type="NCBIfam" id="NF008900">
    <property type="entry name" value="PRK12267.1"/>
    <property type="match status" value="1"/>
</dbReference>
<keyword evidence="5 10" id="KW-0547">Nucleotide-binding</keyword>
<dbReference type="Proteomes" id="UP000009877">
    <property type="component" value="Unassembled WGS sequence"/>
</dbReference>
<evidence type="ECO:0000256" key="8">
    <source>
        <dbReference type="ARBA" id="ARBA00023146"/>
    </source>
</evidence>
<dbReference type="Pfam" id="PF19303">
    <property type="entry name" value="Anticodon_3"/>
    <property type="match status" value="1"/>
</dbReference>
<dbReference type="InterPro" id="IPR009080">
    <property type="entry name" value="tRNAsynth_Ia_anticodon-bd"/>
</dbReference>
<dbReference type="InterPro" id="IPR014758">
    <property type="entry name" value="Met-tRNA_synth"/>
</dbReference>
<feature type="short sequence motif" description="'KMSKS' region" evidence="10">
    <location>
        <begin position="319"/>
        <end position="323"/>
    </location>
</feature>
<accession>M2YBX1</accession>
<reference evidence="14 15" key="1">
    <citation type="journal article" date="2014" name="Genome Announc.">
        <title>Draft Genome Sequence of Kocuria palustris PEL.</title>
        <authorList>
            <person name="Sharma G."/>
            <person name="Khatri I."/>
            <person name="Subramanian S."/>
        </authorList>
    </citation>
    <scope>NUCLEOTIDE SEQUENCE [LARGE SCALE GENOMIC DNA]</scope>
    <source>
        <strain evidence="14 15">PEL</strain>
    </source>
</reference>
<feature type="region of interest" description="Disordered" evidence="11">
    <location>
        <begin position="509"/>
        <end position="532"/>
    </location>
</feature>
<feature type="domain" description="Methionyl/Leucyl tRNA synthetase" evidence="12">
    <location>
        <begin position="27"/>
        <end position="382"/>
    </location>
</feature>
<evidence type="ECO:0000313" key="15">
    <source>
        <dbReference type="Proteomes" id="UP000009877"/>
    </source>
</evidence>
<dbReference type="PANTHER" id="PTHR43326:SF1">
    <property type="entry name" value="METHIONINE--TRNA LIGASE, MITOCHONDRIAL"/>
    <property type="match status" value="1"/>
</dbReference>
<evidence type="ECO:0000256" key="1">
    <source>
        <dbReference type="ARBA" id="ARBA00003314"/>
    </source>
</evidence>
<dbReference type="PANTHER" id="PTHR43326">
    <property type="entry name" value="METHIONYL-TRNA SYNTHETASE"/>
    <property type="match status" value="1"/>
</dbReference>
<keyword evidence="8 10" id="KW-0030">Aminoacyl-tRNA synthetase</keyword>
<evidence type="ECO:0000256" key="7">
    <source>
        <dbReference type="ARBA" id="ARBA00022917"/>
    </source>
</evidence>
<feature type="domain" description="Methionyl-tRNA synthetase anticodon-binding" evidence="13">
    <location>
        <begin position="395"/>
        <end position="526"/>
    </location>
</feature>
<dbReference type="CDD" id="cd07957">
    <property type="entry name" value="Anticodon_Ia_Met"/>
    <property type="match status" value="1"/>
</dbReference>
<dbReference type="InterPro" id="IPR014729">
    <property type="entry name" value="Rossmann-like_a/b/a_fold"/>
</dbReference>
<evidence type="ECO:0000256" key="5">
    <source>
        <dbReference type="ARBA" id="ARBA00022741"/>
    </source>
</evidence>
<comment type="similarity">
    <text evidence="10">Belongs to the class-I aminoacyl-tRNA synthetase family. MetG type 2B subfamily.</text>
</comment>
<dbReference type="InterPro" id="IPR033911">
    <property type="entry name" value="MetRS_core"/>
</dbReference>
<gene>
    <name evidence="10" type="primary">metG</name>
    <name evidence="14" type="ORF">C884_00748</name>
</gene>
<dbReference type="GO" id="GO:0005524">
    <property type="term" value="F:ATP binding"/>
    <property type="evidence" value="ECO:0007669"/>
    <property type="project" value="UniProtKB-UniRule"/>
</dbReference>
<evidence type="ECO:0000259" key="12">
    <source>
        <dbReference type="Pfam" id="PF09334"/>
    </source>
</evidence>
<dbReference type="Gene3D" id="2.170.220.10">
    <property type="match status" value="1"/>
</dbReference>
<evidence type="ECO:0000256" key="10">
    <source>
        <dbReference type="HAMAP-Rule" id="MF_01228"/>
    </source>
</evidence>
<organism evidence="14 15">
    <name type="scientific">Kocuria palustris PEL</name>
    <dbReference type="NCBI Taxonomy" id="1236550"/>
    <lineage>
        <taxon>Bacteria</taxon>
        <taxon>Bacillati</taxon>
        <taxon>Actinomycetota</taxon>
        <taxon>Actinomycetes</taxon>
        <taxon>Micrococcales</taxon>
        <taxon>Micrococcaceae</taxon>
        <taxon>Kocuria</taxon>
    </lineage>
</organism>
<evidence type="ECO:0000256" key="11">
    <source>
        <dbReference type="SAM" id="MobiDB-lite"/>
    </source>
</evidence>
<dbReference type="InterPro" id="IPR001412">
    <property type="entry name" value="aa-tRNA-synth_I_CS"/>
</dbReference>
<dbReference type="GO" id="GO:0005737">
    <property type="term" value="C:cytoplasm"/>
    <property type="evidence" value="ECO:0007669"/>
    <property type="project" value="UniProtKB-SubCell"/>
</dbReference>
<dbReference type="FunFam" id="2.170.220.10:FF:000001">
    <property type="entry name" value="methionine--tRNA ligase, mitochondrial"/>
    <property type="match status" value="1"/>
</dbReference>
<evidence type="ECO:0000256" key="6">
    <source>
        <dbReference type="ARBA" id="ARBA00022840"/>
    </source>
</evidence>
<dbReference type="NCBIfam" id="TIGR00398">
    <property type="entry name" value="metG"/>
    <property type="match status" value="1"/>
</dbReference>
<evidence type="ECO:0000313" key="14">
    <source>
        <dbReference type="EMBL" id="EME35980.1"/>
    </source>
</evidence>
<evidence type="ECO:0000256" key="3">
    <source>
        <dbReference type="ARBA" id="ARBA00022490"/>
    </source>
</evidence>
<evidence type="ECO:0000256" key="2">
    <source>
        <dbReference type="ARBA" id="ARBA00004496"/>
    </source>
</evidence>
<dbReference type="EMBL" id="ANHZ02000018">
    <property type="protein sequence ID" value="EME35980.1"/>
    <property type="molecule type" value="Genomic_DNA"/>
</dbReference>
<evidence type="ECO:0000256" key="9">
    <source>
        <dbReference type="ARBA" id="ARBA00047364"/>
    </source>
</evidence>
<dbReference type="STRING" id="71999.KPaMU14_04395"/>
<keyword evidence="4 10" id="KW-0436">Ligase</keyword>
<dbReference type="SUPFAM" id="SSF52374">
    <property type="entry name" value="Nucleotidylyl transferase"/>
    <property type="match status" value="1"/>
</dbReference>
<comment type="caution">
    <text evidence="14">The sequence shown here is derived from an EMBL/GenBank/DDBJ whole genome shotgun (WGS) entry which is preliminary data.</text>
</comment>
<dbReference type="AlphaFoldDB" id="M2YBX1"/>
<dbReference type="CDD" id="cd00814">
    <property type="entry name" value="MetRS_core"/>
    <property type="match status" value="1"/>
</dbReference>
<name>M2YBX1_9MICC</name>
<dbReference type="Gene3D" id="3.40.50.620">
    <property type="entry name" value="HUPs"/>
    <property type="match status" value="1"/>
</dbReference>